<evidence type="ECO:0000256" key="1">
    <source>
        <dbReference type="SAM" id="Phobius"/>
    </source>
</evidence>
<proteinExistence type="predicted"/>
<feature type="transmembrane region" description="Helical" evidence="1">
    <location>
        <begin position="56"/>
        <end position="73"/>
    </location>
</feature>
<feature type="transmembrane region" description="Helical" evidence="1">
    <location>
        <begin position="21"/>
        <end position="44"/>
    </location>
</feature>
<reference evidence="2" key="1">
    <citation type="journal article" date="2021" name="Open Biol.">
        <title>Shared evolutionary footprints suggest mitochondrial oxidative damage underlies multiple complex I losses in fungi.</title>
        <authorList>
            <person name="Schikora-Tamarit M.A."/>
            <person name="Marcet-Houben M."/>
            <person name="Nosek J."/>
            <person name="Gabaldon T."/>
        </authorList>
    </citation>
    <scope>NUCLEOTIDE SEQUENCE</scope>
    <source>
        <strain evidence="2">CBS2887</strain>
    </source>
</reference>
<name>A0A9P8TC77_WICPI</name>
<organism evidence="2 3">
    <name type="scientific">Wickerhamomyces pijperi</name>
    <name type="common">Yeast</name>
    <name type="synonym">Pichia pijperi</name>
    <dbReference type="NCBI Taxonomy" id="599730"/>
    <lineage>
        <taxon>Eukaryota</taxon>
        <taxon>Fungi</taxon>
        <taxon>Dikarya</taxon>
        <taxon>Ascomycota</taxon>
        <taxon>Saccharomycotina</taxon>
        <taxon>Saccharomycetes</taxon>
        <taxon>Phaffomycetales</taxon>
        <taxon>Wickerhamomycetaceae</taxon>
        <taxon>Wickerhamomyces</taxon>
    </lineage>
</organism>
<evidence type="ECO:0000313" key="3">
    <source>
        <dbReference type="Proteomes" id="UP000774326"/>
    </source>
</evidence>
<keyword evidence="1" id="KW-1133">Transmembrane helix</keyword>
<sequence length="138" mass="15474">MYLISANSRRCLAVSTESNMITSNLACSWSILPTSSMSLMIVGLRFNCSKSFFRELVSYSLLLVLITIILCKLKVNRASSIFFGFSSDCSTQIVKWNLDPSLNMEVTQIEPPIKWINFLEMDNPNPVPPNFLVVDPSA</sequence>
<reference evidence="2" key="2">
    <citation type="submission" date="2021-01" db="EMBL/GenBank/DDBJ databases">
        <authorList>
            <person name="Schikora-Tamarit M.A."/>
        </authorList>
    </citation>
    <scope>NUCLEOTIDE SEQUENCE</scope>
    <source>
        <strain evidence="2">CBS2887</strain>
    </source>
</reference>
<dbReference type="EMBL" id="JAEUBG010005661">
    <property type="protein sequence ID" value="KAH3673384.1"/>
    <property type="molecule type" value="Genomic_DNA"/>
</dbReference>
<keyword evidence="3" id="KW-1185">Reference proteome</keyword>
<keyword evidence="1" id="KW-0812">Transmembrane</keyword>
<evidence type="ECO:0000313" key="2">
    <source>
        <dbReference type="EMBL" id="KAH3673384.1"/>
    </source>
</evidence>
<dbReference type="Proteomes" id="UP000774326">
    <property type="component" value="Unassembled WGS sequence"/>
</dbReference>
<comment type="caution">
    <text evidence="2">The sequence shown here is derived from an EMBL/GenBank/DDBJ whole genome shotgun (WGS) entry which is preliminary data.</text>
</comment>
<gene>
    <name evidence="2" type="ORF">WICPIJ_009836</name>
</gene>
<protein>
    <submittedName>
        <fullName evidence="2">Uncharacterized protein</fullName>
    </submittedName>
</protein>
<keyword evidence="1" id="KW-0472">Membrane</keyword>
<dbReference type="AlphaFoldDB" id="A0A9P8TC77"/>
<accession>A0A9P8TC77</accession>